<reference evidence="6 7" key="1">
    <citation type="journal article" date="2019" name="Int. J. Syst. Evol. Microbiol.">
        <title>The Global Catalogue of Microorganisms (GCM) 10K type strain sequencing project: providing services to taxonomists for standard genome sequencing and annotation.</title>
        <authorList>
            <consortium name="The Broad Institute Genomics Platform"/>
            <consortium name="The Broad Institute Genome Sequencing Center for Infectious Disease"/>
            <person name="Wu L."/>
            <person name="Ma J."/>
        </authorList>
    </citation>
    <scope>NUCLEOTIDE SEQUENCE [LARGE SCALE GENOMIC DNA]</scope>
    <source>
        <strain evidence="6 7">JCM 10303</strain>
    </source>
</reference>
<dbReference type="RefSeq" id="WP_011873051.1">
    <property type="nucleotide sequence ID" value="NZ_BAAAGS010000038.1"/>
</dbReference>
<keyword evidence="2" id="KW-0285">Flavoprotein</keyword>
<keyword evidence="3" id="KW-0274">FAD</keyword>
<comment type="caution">
    <text evidence="6">The sequence shown here is derived from an EMBL/GenBank/DDBJ whole genome shotgun (WGS) entry which is preliminary data.</text>
</comment>
<dbReference type="PRINTS" id="PR00368">
    <property type="entry name" value="FADPNR"/>
</dbReference>
<evidence type="ECO:0000256" key="2">
    <source>
        <dbReference type="ARBA" id="ARBA00022630"/>
    </source>
</evidence>
<proteinExistence type="inferred from homology"/>
<dbReference type="InterPro" id="IPR023753">
    <property type="entry name" value="FAD/NAD-binding_dom"/>
</dbReference>
<accession>A0ABN1DID6</accession>
<dbReference type="Pfam" id="PF07992">
    <property type="entry name" value="Pyr_redox_2"/>
    <property type="match status" value="1"/>
</dbReference>
<dbReference type="SUPFAM" id="SSF51905">
    <property type="entry name" value="FAD/NAD(P)-binding domain"/>
    <property type="match status" value="1"/>
</dbReference>
<dbReference type="InterPro" id="IPR036188">
    <property type="entry name" value="FAD/NAD-bd_sf"/>
</dbReference>
<gene>
    <name evidence="6" type="ORF">GCM10009533_49180</name>
</gene>
<dbReference type="PANTHER" id="PTHR43735">
    <property type="entry name" value="APOPTOSIS-INDUCING FACTOR 1"/>
    <property type="match status" value="1"/>
</dbReference>
<comment type="similarity">
    <text evidence="1">Belongs to the FAD-dependent oxidoreductase family.</text>
</comment>
<protein>
    <submittedName>
        <fullName evidence="6">FAD-dependent oxidoreductase</fullName>
    </submittedName>
</protein>
<dbReference type="Gene3D" id="3.50.50.100">
    <property type="match status" value="1"/>
</dbReference>
<organism evidence="6 7">
    <name type="scientific">Saccharopolyspora erythraea</name>
    <name type="common">Streptomyces erythraeus</name>
    <dbReference type="NCBI Taxonomy" id="1836"/>
    <lineage>
        <taxon>Bacteria</taxon>
        <taxon>Bacillati</taxon>
        <taxon>Actinomycetota</taxon>
        <taxon>Actinomycetes</taxon>
        <taxon>Pseudonocardiales</taxon>
        <taxon>Pseudonocardiaceae</taxon>
        <taxon>Saccharopolyspora</taxon>
    </lineage>
</organism>
<name>A0ABN1DID6_SACER</name>
<dbReference type="PANTHER" id="PTHR43735:SF3">
    <property type="entry name" value="FERROPTOSIS SUPPRESSOR PROTEIN 1"/>
    <property type="match status" value="1"/>
</dbReference>
<dbReference type="EMBL" id="BAAAGS010000038">
    <property type="protein sequence ID" value="GAA0544393.1"/>
    <property type="molecule type" value="Genomic_DNA"/>
</dbReference>
<dbReference type="Proteomes" id="UP001500729">
    <property type="component" value="Unassembled WGS sequence"/>
</dbReference>
<evidence type="ECO:0000256" key="3">
    <source>
        <dbReference type="ARBA" id="ARBA00022827"/>
    </source>
</evidence>
<evidence type="ECO:0000313" key="6">
    <source>
        <dbReference type="EMBL" id="GAA0544393.1"/>
    </source>
</evidence>
<evidence type="ECO:0000259" key="5">
    <source>
        <dbReference type="Pfam" id="PF07992"/>
    </source>
</evidence>
<sequence>MPATVAVLGGGYGGMTVAKALDDVADVVLVEPRDAFVHNVAALRGVVDREWTDRLFYRYDRLLERGRVVHDRAVRVSGTEIALGSGQTIEADYVVLATGSSYPFPAKIDVLDSAAAKDRLHATRDSLERADRVLLLGAGPVGLEFAGEIRAAWPEKAVTIVDPAGDVLPAFPVEFRSELRRQLEVLRIELVMGTSLRDQPPSEPGEHKTFTATTGTGAEITADIWFRCFGVEPATGYLAGDLAAARTAGGHVEVTGDLRLPGQERVFAIGDITALPEAKMAKSAGDHANVVAANIRTLINGGGEALTTYEPAPPMIALPLGPKGGVSYTADTGVLGPDVTSEIKGADLRAGYYAEMLG</sequence>
<evidence type="ECO:0000313" key="7">
    <source>
        <dbReference type="Proteomes" id="UP001500729"/>
    </source>
</evidence>
<evidence type="ECO:0000256" key="4">
    <source>
        <dbReference type="ARBA" id="ARBA00023002"/>
    </source>
</evidence>
<keyword evidence="7" id="KW-1185">Reference proteome</keyword>
<evidence type="ECO:0000256" key="1">
    <source>
        <dbReference type="ARBA" id="ARBA00006442"/>
    </source>
</evidence>
<keyword evidence="4" id="KW-0560">Oxidoreductase</keyword>
<feature type="domain" description="FAD/NAD(P)-binding" evidence="5">
    <location>
        <begin position="4"/>
        <end position="281"/>
    </location>
</feature>